<keyword evidence="5 10" id="KW-0812">Transmembrane</keyword>
<dbReference type="AlphaFoldDB" id="A0A7J5DXR9"/>
<feature type="transmembrane region" description="Helical" evidence="10">
    <location>
        <begin position="51"/>
        <end position="70"/>
    </location>
</feature>
<dbReference type="GO" id="GO:0055085">
    <property type="term" value="P:transmembrane transport"/>
    <property type="evidence" value="ECO:0007669"/>
    <property type="project" value="InterPro"/>
</dbReference>
<evidence type="ECO:0000256" key="2">
    <source>
        <dbReference type="ARBA" id="ARBA00008583"/>
    </source>
</evidence>
<proteinExistence type="inferred from homology"/>
<evidence type="ECO:0000256" key="1">
    <source>
        <dbReference type="ARBA" id="ARBA00004651"/>
    </source>
</evidence>
<reference evidence="12 13" key="1">
    <citation type="submission" date="2019-09" db="EMBL/GenBank/DDBJ databases">
        <title>Pimelobacter sp. isolated from Paulinella.</title>
        <authorList>
            <person name="Jeong S.E."/>
        </authorList>
    </citation>
    <scope>NUCLEOTIDE SEQUENCE [LARGE SCALE GENOMIC DNA]</scope>
    <source>
        <strain evidence="12 13">Pch-N</strain>
    </source>
</reference>
<feature type="transmembrane region" description="Helical" evidence="10">
    <location>
        <begin position="374"/>
        <end position="397"/>
    </location>
</feature>
<dbReference type="RefSeq" id="WP_151578244.1">
    <property type="nucleotide sequence ID" value="NZ_CP182503.1"/>
</dbReference>
<evidence type="ECO:0000313" key="12">
    <source>
        <dbReference type="EMBL" id="KAB2810799.1"/>
    </source>
</evidence>
<feature type="domain" description="Amino acid permease/ SLC12A" evidence="11">
    <location>
        <begin position="26"/>
        <end position="473"/>
    </location>
</feature>
<organism evidence="12 13">
    <name type="scientific">Nocardioides simplex</name>
    <name type="common">Arthrobacter simplex</name>
    <dbReference type="NCBI Taxonomy" id="2045"/>
    <lineage>
        <taxon>Bacteria</taxon>
        <taxon>Bacillati</taxon>
        <taxon>Actinomycetota</taxon>
        <taxon>Actinomycetes</taxon>
        <taxon>Propionibacteriales</taxon>
        <taxon>Nocardioidaceae</taxon>
        <taxon>Pimelobacter</taxon>
    </lineage>
</organism>
<keyword evidence="6" id="KW-0029">Amino-acid transport</keyword>
<feature type="region of interest" description="Disordered" evidence="9">
    <location>
        <begin position="488"/>
        <end position="509"/>
    </location>
</feature>
<feature type="transmembrane region" description="Helical" evidence="10">
    <location>
        <begin position="27"/>
        <end position="45"/>
    </location>
</feature>
<dbReference type="InterPro" id="IPR004840">
    <property type="entry name" value="Amino_acid_permease_CS"/>
</dbReference>
<evidence type="ECO:0000256" key="4">
    <source>
        <dbReference type="ARBA" id="ARBA00022475"/>
    </source>
</evidence>
<evidence type="ECO:0000256" key="9">
    <source>
        <dbReference type="SAM" id="MobiDB-lite"/>
    </source>
</evidence>
<feature type="transmembrane region" description="Helical" evidence="10">
    <location>
        <begin position="251"/>
        <end position="274"/>
    </location>
</feature>
<feature type="transmembrane region" description="Helical" evidence="10">
    <location>
        <begin position="135"/>
        <end position="152"/>
    </location>
</feature>
<accession>A0A7J5DXR9</accession>
<dbReference type="PIRSF" id="PIRSF006060">
    <property type="entry name" value="AA_transporter"/>
    <property type="match status" value="1"/>
</dbReference>
<feature type="transmembrane region" description="Helical" evidence="10">
    <location>
        <begin position="214"/>
        <end position="239"/>
    </location>
</feature>
<feature type="transmembrane region" description="Helical" evidence="10">
    <location>
        <begin position="164"/>
        <end position="186"/>
    </location>
</feature>
<keyword evidence="4" id="KW-1003">Cell membrane</keyword>
<dbReference type="InterPro" id="IPR004841">
    <property type="entry name" value="AA-permease/SLC12A_dom"/>
</dbReference>
<evidence type="ECO:0000256" key="8">
    <source>
        <dbReference type="ARBA" id="ARBA00023136"/>
    </source>
</evidence>
<dbReference type="GO" id="GO:0006865">
    <property type="term" value="P:amino acid transport"/>
    <property type="evidence" value="ECO:0007669"/>
    <property type="project" value="UniProtKB-KW"/>
</dbReference>
<protein>
    <submittedName>
        <fullName evidence="12">Amino acid permease</fullName>
    </submittedName>
</protein>
<feature type="transmembrane region" description="Helical" evidence="10">
    <location>
        <begin position="418"/>
        <end position="439"/>
    </location>
</feature>
<dbReference type="Pfam" id="PF00324">
    <property type="entry name" value="AA_permease"/>
    <property type="match status" value="1"/>
</dbReference>
<dbReference type="GO" id="GO:0005886">
    <property type="term" value="C:plasma membrane"/>
    <property type="evidence" value="ECO:0007669"/>
    <property type="project" value="UniProtKB-SubCell"/>
</dbReference>
<dbReference type="PANTHER" id="PTHR43495:SF1">
    <property type="entry name" value="L-ASPARAGINE PERMEASE"/>
    <property type="match status" value="1"/>
</dbReference>
<dbReference type="FunFam" id="1.20.1740.10:FF:000001">
    <property type="entry name" value="Amino acid permease"/>
    <property type="match status" value="1"/>
</dbReference>
<sequence length="509" mass="55071">MTAVEGAHSALDAEQVGYKQTLGRRHVQMIAIGGAIGTGLFLGSASRLHSTGPALLFSYAFVGVIAYFLMRALGELVLHRATSGAFVSYMREFYGERAAYVTGWMYWLNWALTGIAELSAVGLYMQYWFPDLPKWMTVLVALAVVLTINLLSARAFGEFEFWAAILKVAAIVVFLIVGLVVVVGHFDIGGHEAGVQNLWSNPGGFWPTSGGFDWYGPILVMSGVIFAYAAIEMVGVAAGEMENPEREVPKAVNAVIMRIAVFYCGSILLLVSMLPTSEFVPGISPFVTVFDRLGLNWMGAAIQVILIIAAMSSLNSGLYSTGRVLRSLGMSKQAPSFTLKMSASGVPWAGIVMTSVVYVFGALLNALAEHAFEIALEAAAIGVVFTWASIFLCQIRLRRLSDRGVIPPSPFPAPFSPWTSIVGLVFLALVIVGMAISGWQASPYFWEKTNFLVVVIGIPVITLLLGIGWLCARPKVMADTGGRMQSVWTDDGPRYADEEPLPPTGREER</sequence>
<feature type="transmembrane region" description="Helical" evidence="10">
    <location>
        <begin position="346"/>
        <end position="368"/>
    </location>
</feature>
<dbReference type="Gene3D" id="1.20.1740.10">
    <property type="entry name" value="Amino acid/polyamine transporter I"/>
    <property type="match status" value="1"/>
</dbReference>
<comment type="similarity">
    <text evidence="2">Belongs to the amino acid-polyamine-organocation (APC) superfamily. Amino acid transporter (AAT) (TC 2.A.3.1) family.</text>
</comment>
<dbReference type="Proteomes" id="UP000449906">
    <property type="component" value="Unassembled WGS sequence"/>
</dbReference>
<evidence type="ECO:0000256" key="10">
    <source>
        <dbReference type="SAM" id="Phobius"/>
    </source>
</evidence>
<feature type="transmembrane region" description="Helical" evidence="10">
    <location>
        <begin position="107"/>
        <end position="129"/>
    </location>
</feature>
<evidence type="ECO:0000313" key="13">
    <source>
        <dbReference type="Proteomes" id="UP000449906"/>
    </source>
</evidence>
<evidence type="ECO:0000256" key="3">
    <source>
        <dbReference type="ARBA" id="ARBA00022448"/>
    </source>
</evidence>
<feature type="transmembrane region" description="Helical" evidence="10">
    <location>
        <begin position="294"/>
        <end position="325"/>
    </location>
</feature>
<gene>
    <name evidence="12" type="ORF">F9L07_02305</name>
</gene>
<evidence type="ECO:0000259" key="11">
    <source>
        <dbReference type="Pfam" id="PF00324"/>
    </source>
</evidence>
<dbReference type="PANTHER" id="PTHR43495">
    <property type="entry name" value="GABA PERMEASE"/>
    <property type="match status" value="1"/>
</dbReference>
<dbReference type="EMBL" id="WBVM01000001">
    <property type="protein sequence ID" value="KAB2810799.1"/>
    <property type="molecule type" value="Genomic_DNA"/>
</dbReference>
<evidence type="ECO:0000256" key="5">
    <source>
        <dbReference type="ARBA" id="ARBA00022692"/>
    </source>
</evidence>
<comment type="caution">
    <text evidence="12">The sequence shown here is derived from an EMBL/GenBank/DDBJ whole genome shotgun (WGS) entry which is preliminary data.</text>
</comment>
<feature type="transmembrane region" description="Helical" evidence="10">
    <location>
        <begin position="451"/>
        <end position="472"/>
    </location>
</feature>
<evidence type="ECO:0000256" key="7">
    <source>
        <dbReference type="ARBA" id="ARBA00022989"/>
    </source>
</evidence>
<evidence type="ECO:0000256" key="6">
    <source>
        <dbReference type="ARBA" id="ARBA00022970"/>
    </source>
</evidence>
<keyword evidence="8 10" id="KW-0472">Membrane</keyword>
<keyword evidence="3" id="KW-0813">Transport</keyword>
<dbReference type="PROSITE" id="PS00218">
    <property type="entry name" value="AMINO_ACID_PERMEASE_1"/>
    <property type="match status" value="1"/>
</dbReference>
<name>A0A7J5DXR9_NOCSI</name>
<keyword evidence="7 10" id="KW-1133">Transmembrane helix</keyword>
<comment type="subcellular location">
    <subcellularLocation>
        <location evidence="1">Cell membrane</location>
        <topology evidence="1">Multi-pass membrane protein</topology>
    </subcellularLocation>
</comment>